<organism evidence="1 2">
    <name type="scientific">Nephila pilipes</name>
    <name type="common">Giant wood spider</name>
    <name type="synonym">Nephila maculata</name>
    <dbReference type="NCBI Taxonomy" id="299642"/>
    <lineage>
        <taxon>Eukaryota</taxon>
        <taxon>Metazoa</taxon>
        <taxon>Ecdysozoa</taxon>
        <taxon>Arthropoda</taxon>
        <taxon>Chelicerata</taxon>
        <taxon>Arachnida</taxon>
        <taxon>Araneae</taxon>
        <taxon>Araneomorphae</taxon>
        <taxon>Entelegynae</taxon>
        <taxon>Araneoidea</taxon>
        <taxon>Nephilidae</taxon>
        <taxon>Nephila</taxon>
    </lineage>
</organism>
<sequence length="81" mass="9338">MFSNKIQSMAVQVQTRLRKNYGTQMAPLRPLSHMPGRKSVPLSILEEMNKFFQIQPANLLRRHGSFVLMDSHLTNRLLSLS</sequence>
<dbReference type="Proteomes" id="UP000887013">
    <property type="component" value="Unassembled WGS sequence"/>
</dbReference>
<name>A0A8X6TZK1_NEPPI</name>
<dbReference type="EMBL" id="BMAW01021727">
    <property type="protein sequence ID" value="GFT74461.1"/>
    <property type="molecule type" value="Genomic_DNA"/>
</dbReference>
<comment type="caution">
    <text evidence="1">The sequence shown here is derived from an EMBL/GenBank/DDBJ whole genome shotgun (WGS) entry which is preliminary data.</text>
</comment>
<accession>A0A8X6TZK1</accession>
<protein>
    <submittedName>
        <fullName evidence="1">Uncharacterized protein</fullName>
    </submittedName>
</protein>
<gene>
    <name evidence="1" type="ORF">NPIL_169411</name>
</gene>
<evidence type="ECO:0000313" key="1">
    <source>
        <dbReference type="EMBL" id="GFT74461.1"/>
    </source>
</evidence>
<reference evidence="1" key="1">
    <citation type="submission" date="2020-08" db="EMBL/GenBank/DDBJ databases">
        <title>Multicomponent nature underlies the extraordinary mechanical properties of spider dragline silk.</title>
        <authorList>
            <person name="Kono N."/>
            <person name="Nakamura H."/>
            <person name="Mori M."/>
            <person name="Yoshida Y."/>
            <person name="Ohtoshi R."/>
            <person name="Malay A.D."/>
            <person name="Moran D.A.P."/>
            <person name="Tomita M."/>
            <person name="Numata K."/>
            <person name="Arakawa K."/>
        </authorList>
    </citation>
    <scope>NUCLEOTIDE SEQUENCE</scope>
</reference>
<dbReference type="AlphaFoldDB" id="A0A8X6TZK1"/>
<proteinExistence type="predicted"/>
<keyword evidence="2" id="KW-1185">Reference proteome</keyword>
<evidence type="ECO:0000313" key="2">
    <source>
        <dbReference type="Proteomes" id="UP000887013"/>
    </source>
</evidence>